<keyword evidence="7" id="KW-1185">Reference proteome</keyword>
<evidence type="ECO:0000259" key="5">
    <source>
        <dbReference type="Pfam" id="PF00171"/>
    </source>
</evidence>
<evidence type="ECO:0000256" key="1">
    <source>
        <dbReference type="ARBA" id="ARBA00023002"/>
    </source>
</evidence>
<feature type="active site" evidence="2">
    <location>
        <position position="398"/>
    </location>
</feature>
<evidence type="ECO:0000256" key="4">
    <source>
        <dbReference type="SAM" id="MobiDB-lite"/>
    </source>
</evidence>
<reference evidence="6 7" key="1">
    <citation type="journal article" date="2019" name="Commun. Biol.">
        <title>The bagworm genome reveals a unique fibroin gene that provides high tensile strength.</title>
        <authorList>
            <person name="Kono N."/>
            <person name="Nakamura H."/>
            <person name="Ohtoshi R."/>
            <person name="Tomita M."/>
            <person name="Numata K."/>
            <person name="Arakawa K."/>
        </authorList>
    </citation>
    <scope>NUCLEOTIDE SEQUENCE [LARGE SCALE GENOMIC DNA]</scope>
</reference>
<dbReference type="PROSITE" id="PS00070">
    <property type="entry name" value="ALDEHYDE_DEHYDR_CYS"/>
    <property type="match status" value="1"/>
</dbReference>
<comment type="similarity">
    <text evidence="3">Belongs to the aldehyde dehydrogenase family.</text>
</comment>
<dbReference type="OrthoDB" id="310895at2759"/>
<comment type="caution">
    <text evidence="6">The sequence shown here is derived from an EMBL/GenBank/DDBJ whole genome shotgun (WGS) entry which is preliminary data.</text>
</comment>
<gene>
    <name evidence="6" type="primary">ALDH1A1</name>
    <name evidence="6" type="ORF">EVAR_17610_1</name>
</gene>
<dbReference type="PANTHER" id="PTHR11699">
    <property type="entry name" value="ALDEHYDE DEHYDROGENASE-RELATED"/>
    <property type="match status" value="1"/>
</dbReference>
<feature type="domain" description="Aldehyde dehydrogenase" evidence="5">
    <location>
        <begin position="478"/>
        <end position="586"/>
    </location>
</feature>
<keyword evidence="1 3" id="KW-0560">Oxidoreductase</keyword>
<dbReference type="GO" id="GO:0016620">
    <property type="term" value="F:oxidoreductase activity, acting on the aldehyde or oxo group of donors, NAD or NADP as acceptor"/>
    <property type="evidence" value="ECO:0007669"/>
    <property type="project" value="InterPro"/>
</dbReference>
<dbReference type="SUPFAM" id="SSF53720">
    <property type="entry name" value="ALDH-like"/>
    <property type="match status" value="2"/>
</dbReference>
<dbReference type="InterPro" id="IPR016161">
    <property type="entry name" value="Ald_DH/histidinol_DH"/>
</dbReference>
<evidence type="ECO:0000313" key="6">
    <source>
        <dbReference type="EMBL" id="GBP23970.1"/>
    </source>
</evidence>
<dbReference type="InterPro" id="IPR029510">
    <property type="entry name" value="Ald_DH_CS_GLU"/>
</dbReference>
<feature type="region of interest" description="Disordered" evidence="4">
    <location>
        <begin position="1"/>
        <end position="36"/>
    </location>
</feature>
<dbReference type="AlphaFoldDB" id="A0A4C1UCW4"/>
<dbReference type="InterPro" id="IPR016160">
    <property type="entry name" value="Ald_DH_CS_CYS"/>
</dbReference>
<dbReference type="InterPro" id="IPR015590">
    <property type="entry name" value="Aldehyde_DH_dom"/>
</dbReference>
<proteinExistence type="inferred from homology"/>
<dbReference type="Proteomes" id="UP000299102">
    <property type="component" value="Unassembled WGS sequence"/>
</dbReference>
<feature type="domain" description="Aldehyde dehydrogenase" evidence="5">
    <location>
        <begin position="315"/>
        <end position="474"/>
    </location>
</feature>
<evidence type="ECO:0000313" key="7">
    <source>
        <dbReference type="Proteomes" id="UP000299102"/>
    </source>
</evidence>
<organism evidence="6 7">
    <name type="scientific">Eumeta variegata</name>
    <name type="common">Bagworm moth</name>
    <name type="synonym">Eumeta japonica</name>
    <dbReference type="NCBI Taxonomy" id="151549"/>
    <lineage>
        <taxon>Eukaryota</taxon>
        <taxon>Metazoa</taxon>
        <taxon>Ecdysozoa</taxon>
        <taxon>Arthropoda</taxon>
        <taxon>Hexapoda</taxon>
        <taxon>Insecta</taxon>
        <taxon>Pterygota</taxon>
        <taxon>Neoptera</taxon>
        <taxon>Endopterygota</taxon>
        <taxon>Lepidoptera</taxon>
        <taxon>Glossata</taxon>
        <taxon>Ditrysia</taxon>
        <taxon>Tineoidea</taxon>
        <taxon>Psychidae</taxon>
        <taxon>Oiketicinae</taxon>
        <taxon>Eumeta</taxon>
    </lineage>
</organism>
<dbReference type="PROSITE" id="PS00687">
    <property type="entry name" value="ALDEHYDE_DEHYDR_GLU"/>
    <property type="match status" value="1"/>
</dbReference>
<sequence>MRGHDDNIGVYEEAGAPIASRTTPRQRTPPTCPRRRRSSTLRALNIDFKDPAQSVGRRLLGCPLDDQGRGRARRQKETLFIDNEWVDAESGKTFETVSPIDGKVITRVAEGDKCNQCNKERVIYLENAFLWDKFFGAGIESEIAIGNKNVSDFEIGRGSKIGVEIRARIRTDNDIGIGIQSGTRINIGLKTGTWIGIEGVTETDMERRTEVGIENRADIDTVTDREADIEKAVAAARRAFHRKSEWRQLTASARGRLLHRFADLIERDAEYLSTLETTDNGMLYAMSRLMMQGIAGTVRYAAGLADKVHGDTIPSGCTMVVKPAEQTPLTALALAALLAEAGVPRGVVNVVNGYGPTAGAALTHHPHVAKVSFTGSLEVGKIIQQAAGASNLKRVTLELGGKSPLVICDDADLNVAVPYAAEGVFAHQGQVCVAASRLFVQSKIYDEFVKRAVEYAKNRKVGNPFTEGNQNGPQRIGTTGYYLEPTVFADVTDNMTIAKEEIFGPVQSILKFETLDEVIDRANDTNYGLAAGIFTTNVQTALQFSNLVEAGIVWVNNYFTFEPRIPFGGFKDSGLGRENGLEEFSNIWKRRLSTLQFRN</sequence>
<evidence type="ECO:0000256" key="2">
    <source>
        <dbReference type="PROSITE-ProRule" id="PRU10007"/>
    </source>
</evidence>
<feature type="compositionally biased region" description="Low complexity" evidence="4">
    <location>
        <begin position="20"/>
        <end position="29"/>
    </location>
</feature>
<dbReference type="InterPro" id="IPR016163">
    <property type="entry name" value="Ald_DH_C"/>
</dbReference>
<protein>
    <submittedName>
        <fullName evidence="6">Retinal dehydrogenase 1</fullName>
    </submittedName>
</protein>
<dbReference type="EMBL" id="BGZK01000155">
    <property type="protein sequence ID" value="GBP23970.1"/>
    <property type="molecule type" value="Genomic_DNA"/>
</dbReference>
<accession>A0A4C1UCW4</accession>
<dbReference type="Pfam" id="PF00171">
    <property type="entry name" value="Aldedh"/>
    <property type="match status" value="2"/>
</dbReference>
<evidence type="ECO:0000256" key="3">
    <source>
        <dbReference type="RuleBase" id="RU003345"/>
    </source>
</evidence>
<dbReference type="Gene3D" id="3.40.605.10">
    <property type="entry name" value="Aldehyde Dehydrogenase, Chain A, domain 1"/>
    <property type="match status" value="4"/>
</dbReference>
<dbReference type="STRING" id="151549.A0A4C1UCW4"/>
<dbReference type="Gene3D" id="3.40.309.10">
    <property type="entry name" value="Aldehyde Dehydrogenase, Chain A, domain 2"/>
    <property type="match status" value="2"/>
</dbReference>
<name>A0A4C1UCW4_EUMVA</name>
<dbReference type="InterPro" id="IPR016162">
    <property type="entry name" value="Ald_DH_N"/>
</dbReference>